<evidence type="ECO:0000313" key="2">
    <source>
        <dbReference type="Proteomes" id="UP000315003"/>
    </source>
</evidence>
<dbReference type="EMBL" id="CP036272">
    <property type="protein sequence ID" value="QDT58600.1"/>
    <property type="molecule type" value="Genomic_DNA"/>
</dbReference>
<dbReference type="InterPro" id="IPR017850">
    <property type="entry name" value="Alkaline_phosphatase_core_sf"/>
</dbReference>
<dbReference type="Proteomes" id="UP000315003">
    <property type="component" value="Chromosome"/>
</dbReference>
<reference evidence="1 2" key="1">
    <citation type="submission" date="2019-02" db="EMBL/GenBank/DDBJ databases">
        <title>Deep-cultivation of Planctomycetes and their phenomic and genomic characterization uncovers novel biology.</title>
        <authorList>
            <person name="Wiegand S."/>
            <person name="Jogler M."/>
            <person name="Boedeker C."/>
            <person name="Pinto D."/>
            <person name="Vollmers J."/>
            <person name="Rivas-Marin E."/>
            <person name="Kohn T."/>
            <person name="Peeters S.H."/>
            <person name="Heuer A."/>
            <person name="Rast P."/>
            <person name="Oberbeckmann S."/>
            <person name="Bunk B."/>
            <person name="Jeske O."/>
            <person name="Meyerdierks A."/>
            <person name="Storesund J.E."/>
            <person name="Kallscheuer N."/>
            <person name="Luecker S."/>
            <person name="Lage O.M."/>
            <person name="Pohl T."/>
            <person name="Merkel B.J."/>
            <person name="Hornburger P."/>
            <person name="Mueller R.-W."/>
            <person name="Bruemmer F."/>
            <person name="Labrenz M."/>
            <person name="Spormann A.M."/>
            <person name="Op den Camp H."/>
            <person name="Overmann J."/>
            <person name="Amann R."/>
            <person name="Jetten M.S.M."/>
            <person name="Mascher T."/>
            <person name="Medema M.H."/>
            <person name="Devos D.P."/>
            <person name="Kaster A.-K."/>
            <person name="Ovreas L."/>
            <person name="Rohde M."/>
            <person name="Galperin M.Y."/>
            <person name="Jogler C."/>
        </authorList>
    </citation>
    <scope>NUCLEOTIDE SEQUENCE [LARGE SCALE GENOMIC DNA]</scope>
    <source>
        <strain evidence="1 2">SV_7m_r</strain>
    </source>
</reference>
<proteinExistence type="predicted"/>
<accession>A0A517SR42</accession>
<dbReference type="Pfam" id="PF07394">
    <property type="entry name" value="DUF1501"/>
    <property type="match status" value="1"/>
</dbReference>
<dbReference type="InterPro" id="IPR006311">
    <property type="entry name" value="TAT_signal"/>
</dbReference>
<dbReference type="SUPFAM" id="SSF53649">
    <property type="entry name" value="Alkaline phosphatase-like"/>
    <property type="match status" value="1"/>
</dbReference>
<dbReference type="PANTHER" id="PTHR43737">
    <property type="entry name" value="BLL7424 PROTEIN"/>
    <property type="match status" value="1"/>
</dbReference>
<dbReference type="InterPro" id="IPR010869">
    <property type="entry name" value="DUF1501"/>
</dbReference>
<organism evidence="1 2">
    <name type="scientific">Stieleria bergensis</name>
    <dbReference type="NCBI Taxonomy" id="2528025"/>
    <lineage>
        <taxon>Bacteria</taxon>
        <taxon>Pseudomonadati</taxon>
        <taxon>Planctomycetota</taxon>
        <taxon>Planctomycetia</taxon>
        <taxon>Pirellulales</taxon>
        <taxon>Pirellulaceae</taxon>
        <taxon>Stieleria</taxon>
    </lineage>
</organism>
<sequence length="451" mass="49137">MRPKHQPNDPSPPRDLRYGCGGSEHTVHRRLFLEGSFAAGAASLASFSGLFSIPAVAEETKRAGKKCILLWLCGAPSQFEMWDPKPGTETGGPFAAINTNLPGVQVSSLMPKCATIMDKLAVVRSMSTKPSEHFQGIDALTRGDAPRPPFVRPILGSVVAEQLGQLDSPVPQFILLDPCPEGNEFKAFKAGNWAGWLGAQYGPVRAGGDYGIANLEKSAAISDLDHSDREALRSFFTKKFANDQRSEAADNYNAAYQRVKGLMSCAPLFDLNKLPVADRERYGGGAFAQHALQARHLIENGSTFVMVANGMPWDNHVFQHEMHQMLVPELDNVLFQLVSDLEDRGLLEETLVIAMGEFGRTPWLNEARGRDHYPKAWSMAMAGGGVKGGVVHGATDSQGYEVVDGKADNRNLFATIFAALGIDPHQEYELPGLPTFHRVEEDAAPIKEVLL</sequence>
<keyword evidence="2" id="KW-1185">Reference proteome</keyword>
<gene>
    <name evidence="1" type="ORF">SV7mr_10930</name>
</gene>
<dbReference type="RefSeq" id="WP_419188121.1">
    <property type="nucleotide sequence ID" value="NZ_CP036272.1"/>
</dbReference>
<dbReference type="Gene3D" id="3.40.720.10">
    <property type="entry name" value="Alkaline Phosphatase, subunit A"/>
    <property type="match status" value="1"/>
</dbReference>
<protein>
    <recommendedName>
        <fullName evidence="3">Sulfatase</fullName>
    </recommendedName>
</protein>
<dbReference type="PROSITE" id="PS51318">
    <property type="entry name" value="TAT"/>
    <property type="match status" value="1"/>
</dbReference>
<evidence type="ECO:0000313" key="1">
    <source>
        <dbReference type="EMBL" id="QDT58600.1"/>
    </source>
</evidence>
<dbReference type="PANTHER" id="PTHR43737:SF1">
    <property type="entry name" value="DUF1501 DOMAIN-CONTAINING PROTEIN"/>
    <property type="match status" value="1"/>
</dbReference>
<evidence type="ECO:0008006" key="3">
    <source>
        <dbReference type="Google" id="ProtNLM"/>
    </source>
</evidence>
<dbReference type="AlphaFoldDB" id="A0A517SR42"/>
<name>A0A517SR42_9BACT</name>